<keyword evidence="1" id="KW-1133">Transmembrane helix</keyword>
<evidence type="ECO:0000313" key="3">
    <source>
        <dbReference type="Proteomes" id="UP000193411"/>
    </source>
</evidence>
<keyword evidence="1" id="KW-0472">Membrane</keyword>
<keyword evidence="3" id="KW-1185">Reference proteome</keyword>
<evidence type="ECO:0000313" key="2">
    <source>
        <dbReference type="EMBL" id="ORZ36135.1"/>
    </source>
</evidence>
<name>A0A1Y2HNH6_9FUNG</name>
<gene>
    <name evidence="2" type="ORF">BCR44DRAFT_1083094</name>
</gene>
<feature type="transmembrane region" description="Helical" evidence="1">
    <location>
        <begin position="166"/>
        <end position="191"/>
    </location>
</feature>
<proteinExistence type="predicted"/>
<organism evidence="2 3">
    <name type="scientific">Catenaria anguillulae PL171</name>
    <dbReference type="NCBI Taxonomy" id="765915"/>
    <lineage>
        <taxon>Eukaryota</taxon>
        <taxon>Fungi</taxon>
        <taxon>Fungi incertae sedis</taxon>
        <taxon>Blastocladiomycota</taxon>
        <taxon>Blastocladiomycetes</taxon>
        <taxon>Blastocladiales</taxon>
        <taxon>Catenariaceae</taxon>
        <taxon>Catenaria</taxon>
    </lineage>
</organism>
<dbReference type="AlphaFoldDB" id="A0A1Y2HNH6"/>
<protein>
    <submittedName>
        <fullName evidence="2">Uncharacterized protein</fullName>
    </submittedName>
</protein>
<dbReference type="EMBL" id="MCFL01000018">
    <property type="protein sequence ID" value="ORZ36135.1"/>
    <property type="molecule type" value="Genomic_DNA"/>
</dbReference>
<sequence length="241" mass="26695">MYSGNRRFSSITWRVFSQEHFLSDGTFPITDIVKNSRIALRNLQHYHDLLTNDANGPSAMFPNHTIFPRDCTHKSACPGAPEMDDVGMGWTRAIASQPLNAEIDRLIQIGYQVAESMVDDMLNESTALSRATAHAQWRLSLALSRDIVLRSTELNELMRSRMRAQLAHASIVCNVMLAVTVMVLVACALAYQAACAGPLMSEARTVVTLLYMIPPNLVKEAKDVARFCETAGVELEIKPGK</sequence>
<comment type="caution">
    <text evidence="2">The sequence shown here is derived from an EMBL/GenBank/DDBJ whole genome shotgun (WGS) entry which is preliminary data.</text>
</comment>
<accession>A0A1Y2HNH6</accession>
<evidence type="ECO:0000256" key="1">
    <source>
        <dbReference type="SAM" id="Phobius"/>
    </source>
</evidence>
<keyword evidence="1" id="KW-0812">Transmembrane</keyword>
<reference evidence="2 3" key="1">
    <citation type="submission" date="2016-07" db="EMBL/GenBank/DDBJ databases">
        <title>Pervasive Adenine N6-methylation of Active Genes in Fungi.</title>
        <authorList>
            <consortium name="DOE Joint Genome Institute"/>
            <person name="Mondo S.J."/>
            <person name="Dannebaum R.O."/>
            <person name="Kuo R.C."/>
            <person name="Labutti K."/>
            <person name="Haridas S."/>
            <person name="Kuo A."/>
            <person name="Salamov A."/>
            <person name="Ahrendt S.R."/>
            <person name="Lipzen A."/>
            <person name="Sullivan W."/>
            <person name="Andreopoulos W.B."/>
            <person name="Clum A."/>
            <person name="Lindquist E."/>
            <person name="Daum C."/>
            <person name="Ramamoorthy G.K."/>
            <person name="Gryganskyi A."/>
            <person name="Culley D."/>
            <person name="Magnuson J.K."/>
            <person name="James T.Y."/>
            <person name="O'Malley M.A."/>
            <person name="Stajich J.E."/>
            <person name="Spatafora J.W."/>
            <person name="Visel A."/>
            <person name="Grigoriev I.V."/>
        </authorList>
    </citation>
    <scope>NUCLEOTIDE SEQUENCE [LARGE SCALE GENOMIC DNA]</scope>
    <source>
        <strain evidence="2 3">PL171</strain>
    </source>
</reference>
<dbReference type="Proteomes" id="UP000193411">
    <property type="component" value="Unassembled WGS sequence"/>
</dbReference>